<feature type="region of interest" description="Disordered" evidence="1">
    <location>
        <begin position="19"/>
        <end position="47"/>
    </location>
</feature>
<evidence type="ECO:0000256" key="1">
    <source>
        <dbReference type="SAM" id="MobiDB-lite"/>
    </source>
</evidence>
<dbReference type="AlphaFoldDB" id="A0A9E7G5N0"/>
<organism evidence="3 4">
    <name type="scientific">Musa troglodytarum</name>
    <name type="common">fe'i banana</name>
    <dbReference type="NCBI Taxonomy" id="320322"/>
    <lineage>
        <taxon>Eukaryota</taxon>
        <taxon>Viridiplantae</taxon>
        <taxon>Streptophyta</taxon>
        <taxon>Embryophyta</taxon>
        <taxon>Tracheophyta</taxon>
        <taxon>Spermatophyta</taxon>
        <taxon>Magnoliopsida</taxon>
        <taxon>Liliopsida</taxon>
        <taxon>Zingiberales</taxon>
        <taxon>Musaceae</taxon>
        <taxon>Musa</taxon>
    </lineage>
</organism>
<dbReference type="FunFam" id="3.40.50.1820:FF:000216">
    <property type="entry name" value="Alpha/beta-Hydrolases superfamily protein"/>
    <property type="match status" value="1"/>
</dbReference>
<dbReference type="InterPro" id="IPR044294">
    <property type="entry name" value="Lipase-like"/>
</dbReference>
<proteinExistence type="predicted"/>
<feature type="domain" description="DUF676" evidence="2">
    <location>
        <begin position="95"/>
        <end position="311"/>
    </location>
</feature>
<dbReference type="InterPro" id="IPR029058">
    <property type="entry name" value="AB_hydrolase_fold"/>
</dbReference>
<protein>
    <submittedName>
        <fullName evidence="3">Serine esterase (DUF676)</fullName>
    </submittedName>
</protein>
<reference evidence="3" key="1">
    <citation type="submission" date="2022-05" db="EMBL/GenBank/DDBJ databases">
        <title>The Musa troglodytarum L. genome provides insights into the mechanism of non-climacteric behaviour and enrichment of carotenoids.</title>
        <authorList>
            <person name="Wang J."/>
        </authorList>
    </citation>
    <scope>NUCLEOTIDE SEQUENCE</scope>
    <source>
        <tissue evidence="3">Leaf</tissue>
    </source>
</reference>
<keyword evidence="4" id="KW-1185">Reference proteome</keyword>
<gene>
    <name evidence="3" type="ORF">MUK42_20932</name>
</gene>
<dbReference type="PANTHER" id="PTHR12482:SF4">
    <property type="entry name" value="ALPHA_BETA-HYDROLASES SUPERFAMILY PROTEIN"/>
    <property type="match status" value="1"/>
</dbReference>
<dbReference type="EMBL" id="CP097507">
    <property type="protein sequence ID" value="URE07093.1"/>
    <property type="molecule type" value="Genomic_DNA"/>
</dbReference>
<dbReference type="Proteomes" id="UP001055439">
    <property type="component" value="Chromosome 5"/>
</dbReference>
<name>A0A9E7G5N0_9LILI</name>
<dbReference type="Pfam" id="PF05057">
    <property type="entry name" value="DUF676"/>
    <property type="match status" value="1"/>
</dbReference>
<sequence>MLAADSMLQTSKLGLGIPRRRRIDGTTGPDSVKLGFRTRSAAQEQRSESGEMDSRWWLSCFRVCVVKGKKAEVESIRRGEDLWDAALAAQQGSFPEHLVVMVNGLVGSADDWRFAAEQFVKKLPDKVFVHRSECNSSRLTFDGVDLMGERLAEEVISVVKQRRGVHKISFVAHSLGGLIARYAIGRLYEPITTMESSVGTDDHEDRGTGINGRIAGLEPMNFITFASPHLGSRGHRQLPFLCGLPFLERRASETAHLIVGRTGKHLFLTDNDDGKPPLLLQMVDDCDDIKFRSALHSFKRRVAYANANFDRWRTSSIRHQRELPKHHLLVHDEKYPHVVYVDKGYRINNHNEVSTVAEAPKDELEAKTFCDFRMTCSFIQVKSYWLNSDGADVIFHMIDNFLI</sequence>
<evidence type="ECO:0000313" key="3">
    <source>
        <dbReference type="EMBL" id="URE07093.1"/>
    </source>
</evidence>
<dbReference type="Gene3D" id="3.40.50.1820">
    <property type="entry name" value="alpha/beta hydrolase"/>
    <property type="match status" value="1"/>
</dbReference>
<dbReference type="OrthoDB" id="273452at2759"/>
<evidence type="ECO:0000259" key="2">
    <source>
        <dbReference type="Pfam" id="PF05057"/>
    </source>
</evidence>
<evidence type="ECO:0000313" key="4">
    <source>
        <dbReference type="Proteomes" id="UP001055439"/>
    </source>
</evidence>
<dbReference type="InterPro" id="IPR007751">
    <property type="entry name" value="DUF676_lipase-like"/>
</dbReference>
<dbReference type="PANTHER" id="PTHR12482">
    <property type="entry name" value="LIPASE ROG1-RELATED-RELATED"/>
    <property type="match status" value="1"/>
</dbReference>
<dbReference type="SUPFAM" id="SSF53474">
    <property type="entry name" value="alpha/beta-Hydrolases"/>
    <property type="match status" value="1"/>
</dbReference>
<accession>A0A9E7G5N0</accession>